<evidence type="ECO:0000259" key="2">
    <source>
        <dbReference type="Pfam" id="PF05454"/>
    </source>
</evidence>
<accession>A0A9N7UJB2</accession>
<protein>
    <recommendedName>
        <fullName evidence="2">Dystroglycan C-terminal domain-containing protein</fullName>
    </recommendedName>
</protein>
<sequence length="109" mass="12023">MICYRKKRKGKRPSRTRPPSSRKACPLSLRTNSTTLAASLFQYAPDPAGGEAPTPPEYPNMATPETTPLNQELLGEYTALQDDDPNAPPYQPHLPSPLPWRARAPGPRT</sequence>
<evidence type="ECO:0000313" key="3">
    <source>
        <dbReference type="EMBL" id="CAB1431931.1"/>
    </source>
</evidence>
<dbReference type="InterPro" id="IPR008465">
    <property type="entry name" value="DAG1_C"/>
</dbReference>
<feature type="region of interest" description="Disordered" evidence="1">
    <location>
        <begin position="44"/>
        <end position="66"/>
    </location>
</feature>
<feature type="compositionally biased region" description="Basic residues" evidence="1">
    <location>
        <begin position="1"/>
        <end position="15"/>
    </location>
</feature>
<evidence type="ECO:0000256" key="1">
    <source>
        <dbReference type="SAM" id="MobiDB-lite"/>
    </source>
</evidence>
<name>A0A9N7UJB2_PLEPL</name>
<dbReference type="GO" id="GO:0016010">
    <property type="term" value="C:dystrophin-associated glycoprotein complex"/>
    <property type="evidence" value="ECO:0007669"/>
    <property type="project" value="InterPro"/>
</dbReference>
<gene>
    <name evidence="3" type="ORF">PLEPLA_LOCUS19988</name>
</gene>
<dbReference type="AlphaFoldDB" id="A0A9N7UJB2"/>
<dbReference type="Pfam" id="PF05454">
    <property type="entry name" value="DAG1"/>
    <property type="match status" value="1"/>
</dbReference>
<reference evidence="3" key="1">
    <citation type="submission" date="2020-03" db="EMBL/GenBank/DDBJ databases">
        <authorList>
            <person name="Weist P."/>
        </authorList>
    </citation>
    <scope>NUCLEOTIDE SEQUENCE</scope>
</reference>
<dbReference type="EMBL" id="CADEAL010001389">
    <property type="protein sequence ID" value="CAB1431931.1"/>
    <property type="molecule type" value="Genomic_DNA"/>
</dbReference>
<feature type="region of interest" description="Disordered" evidence="1">
    <location>
        <begin position="79"/>
        <end position="109"/>
    </location>
</feature>
<dbReference type="Proteomes" id="UP001153269">
    <property type="component" value="Unassembled WGS sequence"/>
</dbReference>
<proteinExistence type="predicted"/>
<keyword evidence="4" id="KW-1185">Reference proteome</keyword>
<organism evidence="3 4">
    <name type="scientific">Pleuronectes platessa</name>
    <name type="common">European plaice</name>
    <dbReference type="NCBI Taxonomy" id="8262"/>
    <lineage>
        <taxon>Eukaryota</taxon>
        <taxon>Metazoa</taxon>
        <taxon>Chordata</taxon>
        <taxon>Craniata</taxon>
        <taxon>Vertebrata</taxon>
        <taxon>Euteleostomi</taxon>
        <taxon>Actinopterygii</taxon>
        <taxon>Neopterygii</taxon>
        <taxon>Teleostei</taxon>
        <taxon>Neoteleostei</taxon>
        <taxon>Acanthomorphata</taxon>
        <taxon>Carangaria</taxon>
        <taxon>Pleuronectiformes</taxon>
        <taxon>Pleuronectoidei</taxon>
        <taxon>Pleuronectidae</taxon>
        <taxon>Pleuronectes</taxon>
    </lineage>
</organism>
<feature type="domain" description="Dystroglycan C-terminal" evidence="2">
    <location>
        <begin position="1"/>
        <end position="99"/>
    </location>
</feature>
<evidence type="ECO:0000313" key="4">
    <source>
        <dbReference type="Proteomes" id="UP001153269"/>
    </source>
</evidence>
<feature type="compositionally biased region" description="Pro residues" evidence="1">
    <location>
        <begin position="86"/>
        <end position="98"/>
    </location>
</feature>
<feature type="region of interest" description="Disordered" evidence="1">
    <location>
        <begin position="1"/>
        <end position="26"/>
    </location>
</feature>
<comment type="caution">
    <text evidence="3">The sequence shown here is derived from an EMBL/GenBank/DDBJ whole genome shotgun (WGS) entry which is preliminary data.</text>
</comment>